<feature type="region of interest" description="Disordered" evidence="1">
    <location>
        <begin position="78"/>
        <end position="128"/>
    </location>
</feature>
<dbReference type="EMBL" id="FUEG01000001">
    <property type="protein sequence ID" value="SJK98577.1"/>
    <property type="molecule type" value="Genomic_DNA"/>
</dbReference>
<feature type="compositionally biased region" description="Basic and acidic residues" evidence="1">
    <location>
        <begin position="116"/>
        <end position="128"/>
    </location>
</feature>
<dbReference type="Proteomes" id="UP000219338">
    <property type="component" value="Unassembled WGS sequence"/>
</dbReference>
<gene>
    <name evidence="3" type="ORF">ARMOST_01845</name>
</gene>
<proteinExistence type="predicted"/>
<dbReference type="OrthoDB" id="3030204at2759"/>
<keyword evidence="2" id="KW-1133">Transmembrane helix</keyword>
<sequence>MGAFSTCKWDGTIQFTKSGPIAPRKCTVSAGRVIALMFGILAGLLLLIIIGLHFRQRRTVGPRDVPFTDEEELEELLPVGVPDSEDQSPLPLPPVPPKDKGGAKGTFPEDSLGYGENRDEPPPPYIKE</sequence>
<feature type="transmembrane region" description="Helical" evidence="2">
    <location>
        <begin position="33"/>
        <end position="54"/>
    </location>
</feature>
<evidence type="ECO:0000256" key="1">
    <source>
        <dbReference type="SAM" id="MobiDB-lite"/>
    </source>
</evidence>
<evidence type="ECO:0000256" key="2">
    <source>
        <dbReference type="SAM" id="Phobius"/>
    </source>
</evidence>
<evidence type="ECO:0000313" key="3">
    <source>
        <dbReference type="EMBL" id="SJK98577.1"/>
    </source>
</evidence>
<name>A0A284QQ30_ARMOS</name>
<keyword evidence="2" id="KW-0472">Membrane</keyword>
<protein>
    <submittedName>
        <fullName evidence="3">Uncharacterized protein</fullName>
    </submittedName>
</protein>
<dbReference type="AlphaFoldDB" id="A0A284QQ30"/>
<organism evidence="3 4">
    <name type="scientific">Armillaria ostoyae</name>
    <name type="common">Armillaria root rot fungus</name>
    <dbReference type="NCBI Taxonomy" id="47428"/>
    <lineage>
        <taxon>Eukaryota</taxon>
        <taxon>Fungi</taxon>
        <taxon>Dikarya</taxon>
        <taxon>Basidiomycota</taxon>
        <taxon>Agaricomycotina</taxon>
        <taxon>Agaricomycetes</taxon>
        <taxon>Agaricomycetidae</taxon>
        <taxon>Agaricales</taxon>
        <taxon>Marasmiineae</taxon>
        <taxon>Physalacriaceae</taxon>
        <taxon>Armillaria</taxon>
    </lineage>
</organism>
<keyword evidence="4" id="KW-1185">Reference proteome</keyword>
<keyword evidence="2" id="KW-0812">Transmembrane</keyword>
<evidence type="ECO:0000313" key="4">
    <source>
        <dbReference type="Proteomes" id="UP000219338"/>
    </source>
</evidence>
<reference evidence="4" key="1">
    <citation type="journal article" date="2017" name="Nat. Ecol. Evol.">
        <title>Genome expansion and lineage-specific genetic innovations in the forest pathogenic fungi Armillaria.</title>
        <authorList>
            <person name="Sipos G."/>
            <person name="Prasanna A.N."/>
            <person name="Walter M.C."/>
            <person name="O'Connor E."/>
            <person name="Balint B."/>
            <person name="Krizsan K."/>
            <person name="Kiss B."/>
            <person name="Hess J."/>
            <person name="Varga T."/>
            <person name="Slot J."/>
            <person name="Riley R."/>
            <person name="Boka B."/>
            <person name="Rigling D."/>
            <person name="Barry K."/>
            <person name="Lee J."/>
            <person name="Mihaltcheva S."/>
            <person name="LaButti K."/>
            <person name="Lipzen A."/>
            <person name="Waldron R."/>
            <person name="Moloney N.M."/>
            <person name="Sperisen C."/>
            <person name="Kredics L."/>
            <person name="Vagvoelgyi C."/>
            <person name="Patrignani A."/>
            <person name="Fitzpatrick D."/>
            <person name="Nagy I."/>
            <person name="Doyle S."/>
            <person name="Anderson J.B."/>
            <person name="Grigoriev I.V."/>
            <person name="Gueldener U."/>
            <person name="Muensterkoetter M."/>
            <person name="Nagy L.G."/>
        </authorList>
    </citation>
    <scope>NUCLEOTIDE SEQUENCE [LARGE SCALE GENOMIC DNA]</scope>
    <source>
        <strain evidence="4">C18/9</strain>
    </source>
</reference>
<accession>A0A284QQ30</accession>